<evidence type="ECO:0000313" key="2">
    <source>
        <dbReference type="EMBL" id="KAK4543071.1"/>
    </source>
</evidence>
<accession>A0AAV9JDI2</accession>
<dbReference type="Proteomes" id="UP001324427">
    <property type="component" value="Unassembled WGS sequence"/>
</dbReference>
<reference evidence="2 3" key="1">
    <citation type="submission" date="2021-11" db="EMBL/GenBank/DDBJ databases">
        <title>Black yeast isolated from Biological Soil Crust.</title>
        <authorList>
            <person name="Kurbessoian T."/>
        </authorList>
    </citation>
    <scope>NUCLEOTIDE SEQUENCE [LARGE SCALE GENOMIC DNA]</scope>
    <source>
        <strain evidence="2 3">CCFEE 5522</strain>
    </source>
</reference>
<name>A0AAV9JDI2_9PEZI</name>
<comment type="caution">
    <text evidence="2">The sequence shown here is derived from an EMBL/GenBank/DDBJ whole genome shotgun (WGS) entry which is preliminary data.</text>
</comment>
<dbReference type="EMBL" id="JAVFHQ010000035">
    <property type="protein sequence ID" value="KAK4543071.1"/>
    <property type="molecule type" value="Genomic_DNA"/>
</dbReference>
<feature type="region of interest" description="Disordered" evidence="1">
    <location>
        <begin position="138"/>
        <end position="187"/>
    </location>
</feature>
<organism evidence="2 3">
    <name type="scientific">Oleoguttula mirabilis</name>
    <dbReference type="NCBI Taxonomy" id="1507867"/>
    <lineage>
        <taxon>Eukaryota</taxon>
        <taxon>Fungi</taxon>
        <taxon>Dikarya</taxon>
        <taxon>Ascomycota</taxon>
        <taxon>Pezizomycotina</taxon>
        <taxon>Dothideomycetes</taxon>
        <taxon>Dothideomycetidae</taxon>
        <taxon>Mycosphaerellales</taxon>
        <taxon>Teratosphaeriaceae</taxon>
        <taxon>Oleoguttula</taxon>
    </lineage>
</organism>
<feature type="compositionally biased region" description="Acidic residues" evidence="1">
    <location>
        <begin position="166"/>
        <end position="187"/>
    </location>
</feature>
<sequence length="187" mass="20388">MSTGLHIPSAGLVVRKTEEGRYLIVGQAIFNPEIAPCTGSPSNDDGSGRDTRVNISSGCGCSSGEEYHVKSDRKWTVHFAPEDLLLFITQDLAFHDRPKEKDTALMVDLYVRPEEAAKRLRTRVTSSQFSSYAVCAPISSERSPSPQHPIGPIDEVAEADAVPSDEGSDDYLASDDDIIDEEDDDES</sequence>
<evidence type="ECO:0000256" key="1">
    <source>
        <dbReference type="SAM" id="MobiDB-lite"/>
    </source>
</evidence>
<dbReference type="AlphaFoldDB" id="A0AAV9JDI2"/>
<proteinExistence type="predicted"/>
<gene>
    <name evidence="2" type="ORF">LTR36_005848</name>
</gene>
<protein>
    <submittedName>
        <fullName evidence="2">Uncharacterized protein</fullName>
    </submittedName>
</protein>
<keyword evidence="3" id="KW-1185">Reference proteome</keyword>
<evidence type="ECO:0000313" key="3">
    <source>
        <dbReference type="Proteomes" id="UP001324427"/>
    </source>
</evidence>